<dbReference type="EC" id="3.2.1.17" evidence="4"/>
<dbReference type="EMBL" id="JACOPQ010000008">
    <property type="protein sequence ID" value="MBC5737514.1"/>
    <property type="molecule type" value="Genomic_DNA"/>
</dbReference>
<proteinExistence type="inferred from homology"/>
<dbReference type="Gene3D" id="3.20.20.80">
    <property type="entry name" value="Glycosidases"/>
    <property type="match status" value="1"/>
</dbReference>
<protein>
    <recommendedName>
        <fullName evidence="4">Lysozyme</fullName>
        <ecNumber evidence="4">3.2.1.17</ecNumber>
    </recommendedName>
</protein>
<evidence type="ECO:0000256" key="2">
    <source>
        <dbReference type="ARBA" id="ARBA00022801"/>
    </source>
</evidence>
<dbReference type="AlphaFoldDB" id="A0A8J6JLM3"/>
<dbReference type="InterPro" id="IPR008270">
    <property type="entry name" value="Glyco_hydro_25_AS"/>
</dbReference>
<dbReference type="SMART" id="SM00641">
    <property type="entry name" value="Glyco_25"/>
    <property type="match status" value="1"/>
</dbReference>
<dbReference type="PANTHER" id="PTHR34135:SF2">
    <property type="entry name" value="LYSOZYME"/>
    <property type="match status" value="1"/>
</dbReference>
<evidence type="ECO:0000256" key="3">
    <source>
        <dbReference type="ARBA" id="ARBA00023295"/>
    </source>
</evidence>
<dbReference type="Proteomes" id="UP000607645">
    <property type="component" value="Unassembled WGS sequence"/>
</dbReference>
<accession>A0A8J6JLM3</accession>
<comment type="caution">
    <text evidence="5">The sequence shown here is derived from an EMBL/GenBank/DDBJ whole genome shotgun (WGS) entry which is preliminary data.</text>
</comment>
<dbReference type="RefSeq" id="WP_186919334.1">
    <property type="nucleotide sequence ID" value="NZ_JACOPQ010000008.1"/>
</dbReference>
<dbReference type="PROSITE" id="PS51904">
    <property type="entry name" value="GLYCOSYL_HYDROL_F25_2"/>
    <property type="match status" value="1"/>
</dbReference>
<name>A0A8J6JLM3_9FIRM</name>
<dbReference type="PROSITE" id="PS00953">
    <property type="entry name" value="GLYCOSYL_HYDROL_F25_1"/>
    <property type="match status" value="1"/>
</dbReference>
<dbReference type="PANTHER" id="PTHR34135">
    <property type="entry name" value="LYSOZYME"/>
    <property type="match status" value="1"/>
</dbReference>
<comment type="catalytic activity">
    <reaction evidence="4">
        <text>Hydrolysis of (1-&gt;4)-beta-linkages between N-acetylmuramic acid and N-acetyl-D-glucosamine residues in a peptidoglycan and between N-acetyl-D-glucosamine residues in chitodextrins.</text>
        <dbReference type="EC" id="3.2.1.17"/>
    </reaction>
</comment>
<comment type="similarity">
    <text evidence="1 4">Belongs to the glycosyl hydrolase 25 family.</text>
</comment>
<dbReference type="Pfam" id="PF01183">
    <property type="entry name" value="Glyco_hydro_25"/>
    <property type="match status" value="1"/>
</dbReference>
<dbReference type="SUPFAM" id="SSF51445">
    <property type="entry name" value="(Trans)glycosidases"/>
    <property type="match status" value="1"/>
</dbReference>
<evidence type="ECO:0000256" key="4">
    <source>
        <dbReference type="RuleBase" id="RU361176"/>
    </source>
</evidence>
<dbReference type="InterPro" id="IPR017853">
    <property type="entry name" value="GH"/>
</dbReference>
<reference evidence="5" key="1">
    <citation type="submission" date="2020-08" db="EMBL/GenBank/DDBJ databases">
        <title>Genome public.</title>
        <authorList>
            <person name="Liu C."/>
            <person name="Sun Q."/>
        </authorList>
    </citation>
    <scope>NUCLEOTIDE SEQUENCE</scope>
    <source>
        <strain evidence="5">NSJ-52</strain>
    </source>
</reference>
<evidence type="ECO:0000313" key="5">
    <source>
        <dbReference type="EMBL" id="MBC5737514.1"/>
    </source>
</evidence>
<keyword evidence="3 4" id="KW-0326">Glycosidase</keyword>
<dbReference type="GO" id="GO:0003796">
    <property type="term" value="F:lysozyme activity"/>
    <property type="evidence" value="ECO:0007669"/>
    <property type="project" value="UniProtKB-EC"/>
</dbReference>
<keyword evidence="2 4" id="KW-0378">Hydrolase</keyword>
<sequence length="324" mass="36286">MKRMIKILLVLAAALLAIYMLLRWQGAILFWDEAAPGRYEVFGVDVSNYQGTVDWPALAEQGVDFAFLKATEGSSLVDKRFSANWENARSAGVLAGAYHFLSYDSPGETQADNFIATVPVSPGALPPVVDIEFYGDYIEHPKSAEEVRPILDALLVRLEAHYGQKPILYVTNESYRLYVAGRYGGYPLWCSFPILSPFWREWTFWQYSHHAVLDGYDGTERYIDLNVFRGGPEELRAMTRPASPGSDNDGPRFAADALPENTIQETFRPVPYIDSEDFLLPPAAADSWRPSPGARRGEGRACAGPPLLFAFLFSFYSNLFPFLL</sequence>
<evidence type="ECO:0000256" key="1">
    <source>
        <dbReference type="ARBA" id="ARBA00010646"/>
    </source>
</evidence>
<dbReference type="GO" id="GO:0016998">
    <property type="term" value="P:cell wall macromolecule catabolic process"/>
    <property type="evidence" value="ECO:0007669"/>
    <property type="project" value="InterPro"/>
</dbReference>
<dbReference type="InterPro" id="IPR018077">
    <property type="entry name" value="Glyco_hydro_fam25_subgr"/>
</dbReference>
<gene>
    <name evidence="5" type="ORF">H8S62_10905</name>
</gene>
<keyword evidence="6" id="KW-1185">Reference proteome</keyword>
<dbReference type="InterPro" id="IPR002053">
    <property type="entry name" value="Glyco_hydro_25"/>
</dbReference>
<dbReference type="GO" id="GO:0009253">
    <property type="term" value="P:peptidoglycan catabolic process"/>
    <property type="evidence" value="ECO:0007669"/>
    <property type="project" value="InterPro"/>
</dbReference>
<evidence type="ECO:0000313" key="6">
    <source>
        <dbReference type="Proteomes" id="UP000607645"/>
    </source>
</evidence>
<dbReference type="GO" id="GO:0016052">
    <property type="term" value="P:carbohydrate catabolic process"/>
    <property type="evidence" value="ECO:0007669"/>
    <property type="project" value="TreeGrafter"/>
</dbReference>
<organism evidence="5 6">
    <name type="scientific">Lawsonibacter faecis</name>
    <dbReference type="NCBI Taxonomy" id="2763052"/>
    <lineage>
        <taxon>Bacteria</taxon>
        <taxon>Bacillati</taxon>
        <taxon>Bacillota</taxon>
        <taxon>Clostridia</taxon>
        <taxon>Eubacteriales</taxon>
        <taxon>Oscillospiraceae</taxon>
        <taxon>Lawsonibacter</taxon>
    </lineage>
</organism>